<feature type="transmembrane region" description="Helical" evidence="6">
    <location>
        <begin position="413"/>
        <end position="442"/>
    </location>
</feature>
<feature type="transmembrane region" description="Helical" evidence="6">
    <location>
        <begin position="197"/>
        <end position="221"/>
    </location>
</feature>
<evidence type="ECO:0000256" key="3">
    <source>
        <dbReference type="ARBA" id="ARBA00022692"/>
    </source>
</evidence>
<dbReference type="PANTHER" id="PTHR19444:SF13">
    <property type="entry name" value="PROTEIN UNC-93 HOMOLOG A"/>
    <property type="match status" value="1"/>
</dbReference>
<dbReference type="SUPFAM" id="SSF103473">
    <property type="entry name" value="MFS general substrate transporter"/>
    <property type="match status" value="1"/>
</dbReference>
<feature type="transmembrane region" description="Helical" evidence="6">
    <location>
        <begin position="254"/>
        <end position="277"/>
    </location>
</feature>
<feature type="transmembrane region" description="Helical" evidence="6">
    <location>
        <begin position="153"/>
        <end position="176"/>
    </location>
</feature>
<feature type="transmembrane region" description="Helical" evidence="6">
    <location>
        <begin position="344"/>
        <end position="364"/>
    </location>
</feature>
<protein>
    <recommendedName>
        <fullName evidence="9">UNC93-like protein</fullName>
    </recommendedName>
</protein>
<dbReference type="GO" id="GO:0016020">
    <property type="term" value="C:membrane"/>
    <property type="evidence" value="ECO:0007669"/>
    <property type="project" value="UniProtKB-SubCell"/>
</dbReference>
<reference evidence="7" key="1">
    <citation type="submission" date="2021-02" db="EMBL/GenBank/DDBJ databases">
        <authorList>
            <person name="Nowell W R."/>
        </authorList>
    </citation>
    <scope>NUCLEOTIDE SEQUENCE</scope>
</reference>
<accession>A0A819TQ36</accession>
<feature type="non-terminal residue" evidence="7">
    <location>
        <position position="1"/>
    </location>
</feature>
<dbReference type="Pfam" id="PF05978">
    <property type="entry name" value="UNC-93"/>
    <property type="match status" value="1"/>
</dbReference>
<organism evidence="7 8">
    <name type="scientific">Adineta steineri</name>
    <dbReference type="NCBI Taxonomy" id="433720"/>
    <lineage>
        <taxon>Eukaryota</taxon>
        <taxon>Metazoa</taxon>
        <taxon>Spiralia</taxon>
        <taxon>Gnathifera</taxon>
        <taxon>Rotifera</taxon>
        <taxon>Eurotatoria</taxon>
        <taxon>Bdelloidea</taxon>
        <taxon>Adinetida</taxon>
        <taxon>Adinetidae</taxon>
        <taxon>Adineta</taxon>
    </lineage>
</organism>
<feature type="transmembrane region" description="Helical" evidence="6">
    <location>
        <begin position="373"/>
        <end position="393"/>
    </location>
</feature>
<comment type="caution">
    <text evidence="7">The sequence shown here is derived from an EMBL/GenBank/DDBJ whole genome shotgun (WGS) entry which is preliminary data.</text>
</comment>
<evidence type="ECO:0000256" key="6">
    <source>
        <dbReference type="SAM" id="Phobius"/>
    </source>
</evidence>
<keyword evidence="4 6" id="KW-1133">Transmembrane helix</keyword>
<dbReference type="Proteomes" id="UP000663844">
    <property type="component" value="Unassembled WGS sequence"/>
</dbReference>
<sequence>MVDNNIDELDTLPPKLSYISLTSEDQTNVASKTAIMSIDPLKSTSPDHQPTITNNTTPIFSIRKIYKNLIILSISFVLLFTAYSGISTLQSSLNTKNNVGVNSLIITYAFLIFSSIAFIGICMDLFGLKYTMIIATIGYIFYIAANIKPLPVLMYISAALVGLAAAPLWTASATYLNQIARYHSQHKNQTHEISVSLFFGIFFALFGTTTIWGNLISYFVLHQSSVAQKINCGIYFNPTSASPTNTTQNADDTARYILCGIFTGMGLLSMLLLFLILDSIALTQKQTMKQLLKKSLEVLLSLKKWKHIDQFFLIPITMWTTIETAFLTAQFTRGFITCLIGIRYVGLVMVCHGIFQALSSYIFGRLVKYTGRIFVFIVAALINYAMIILMFLWEPKSSQMVLLMFLWEPKSSQMVLLFVIAGFWGIADAIWQTQVIATYTVFYSETDPSALAKYRLWKSVGFVISFSYASYVTIRTSLILLLIYLSISMLCYAFVEIYRRWKE</sequence>
<dbReference type="InterPro" id="IPR010291">
    <property type="entry name" value="Ion_channel_UNC-93"/>
</dbReference>
<dbReference type="EMBL" id="CAJOAZ010004942">
    <property type="protein sequence ID" value="CAF4081256.1"/>
    <property type="molecule type" value="Genomic_DNA"/>
</dbReference>
<feature type="transmembrane region" description="Helical" evidence="6">
    <location>
        <begin position="69"/>
        <end position="89"/>
    </location>
</feature>
<evidence type="ECO:0000256" key="4">
    <source>
        <dbReference type="ARBA" id="ARBA00022989"/>
    </source>
</evidence>
<evidence type="ECO:0000256" key="2">
    <source>
        <dbReference type="ARBA" id="ARBA00009172"/>
    </source>
</evidence>
<evidence type="ECO:0000256" key="5">
    <source>
        <dbReference type="ARBA" id="ARBA00023136"/>
    </source>
</evidence>
<dbReference type="Gene3D" id="1.20.1250.20">
    <property type="entry name" value="MFS general substrate transporter like domains"/>
    <property type="match status" value="1"/>
</dbReference>
<proteinExistence type="inferred from homology"/>
<dbReference type="InterPro" id="IPR051951">
    <property type="entry name" value="UNC-93_regulatory"/>
</dbReference>
<keyword evidence="3 6" id="KW-0812">Transmembrane</keyword>
<dbReference type="InterPro" id="IPR036259">
    <property type="entry name" value="MFS_trans_sf"/>
</dbReference>
<name>A0A819TQ36_9BILA</name>
<feature type="transmembrane region" description="Helical" evidence="6">
    <location>
        <begin position="101"/>
        <end position="123"/>
    </location>
</feature>
<evidence type="ECO:0008006" key="9">
    <source>
        <dbReference type="Google" id="ProtNLM"/>
    </source>
</evidence>
<comment type="similarity">
    <text evidence="2">Belongs to the unc-93 family.</text>
</comment>
<keyword evidence="5 6" id="KW-0472">Membrane</keyword>
<feature type="transmembrane region" description="Helical" evidence="6">
    <location>
        <begin position="130"/>
        <end position="147"/>
    </location>
</feature>
<gene>
    <name evidence="7" type="ORF">OXD698_LOCUS34323</name>
</gene>
<dbReference type="AlphaFoldDB" id="A0A819TQ36"/>
<evidence type="ECO:0000313" key="7">
    <source>
        <dbReference type="EMBL" id="CAF4081256.1"/>
    </source>
</evidence>
<evidence type="ECO:0000313" key="8">
    <source>
        <dbReference type="Proteomes" id="UP000663844"/>
    </source>
</evidence>
<comment type="subcellular location">
    <subcellularLocation>
        <location evidence="1">Membrane</location>
        <topology evidence="1">Multi-pass membrane protein</topology>
    </subcellularLocation>
</comment>
<feature type="transmembrane region" description="Helical" evidence="6">
    <location>
        <begin position="478"/>
        <end position="498"/>
    </location>
</feature>
<evidence type="ECO:0000256" key="1">
    <source>
        <dbReference type="ARBA" id="ARBA00004141"/>
    </source>
</evidence>
<dbReference type="PANTHER" id="PTHR19444">
    <property type="entry name" value="UNC-93 RELATED"/>
    <property type="match status" value="1"/>
</dbReference>